<dbReference type="InterPro" id="IPR027417">
    <property type="entry name" value="P-loop_NTPase"/>
</dbReference>
<organism evidence="9 10">
    <name type="scientific">Aspergillus neoniger (strain CBS 115656)</name>
    <dbReference type="NCBI Taxonomy" id="1448310"/>
    <lineage>
        <taxon>Eukaryota</taxon>
        <taxon>Fungi</taxon>
        <taxon>Dikarya</taxon>
        <taxon>Ascomycota</taxon>
        <taxon>Pezizomycotina</taxon>
        <taxon>Eurotiomycetes</taxon>
        <taxon>Eurotiomycetidae</taxon>
        <taxon>Eurotiales</taxon>
        <taxon>Aspergillaceae</taxon>
        <taxon>Aspergillus</taxon>
        <taxon>Aspergillus subgen. Circumdati</taxon>
    </lineage>
</organism>
<dbReference type="PROSITE" id="PS51194">
    <property type="entry name" value="HELICASE_CTER"/>
    <property type="match status" value="1"/>
</dbReference>
<dbReference type="PANTHER" id="PTHR13710">
    <property type="entry name" value="DNA HELICASE RECQ FAMILY MEMBER"/>
    <property type="match status" value="1"/>
</dbReference>
<evidence type="ECO:0000256" key="5">
    <source>
        <dbReference type="ARBA" id="ARBA00034808"/>
    </source>
</evidence>
<sequence length="669" mass="75021">MTAALQQMMGDPGAQLRGVQAEALQAIQDGESPVVTVMRTGGGKSLLFMLPAFLEPGGTTIVIVPLLSLRQDLRRRCQALGLVCVEWESRNPPDDATIVLVTPESTEHSVFHAFLNRLRVQHRLDRVVIDECHVVLHNQSGFRSVLHHLGHLTRVQTQFVYLTATLPPTEEERLCERLEQPRDGMRLIRDRTSRANIAYVVWRPVLPRKTPPGPHAWLESETVLAYLRRVTRRAQGGKVIIYANLVSQVSALARSLDCPAYHGKQVDRPGLLRRFTEGHTPVLAATSALGMGVDVPDIRCIVHVGWPRSLLDYAQESGRAGRDGQRSLAIIIHPAGEDQVPSWLGAVPAVDGERVRDYLQAPCRRRVLDRYLDGAWHGHLRESCQDYPTDLPCDRCRLRSTASRPGTHGGLQAVLSTGASQAVSPDAVDRPRSPRLTILPSQAATSRSPSTSPSPSPSLTPPAPALPREPSPLDLPPVRTWARPYLHAQQQIVQRRLTEEDVAEEAPQWQEHCYICTMNGGDGQSHALYFCPQRWSRRAREWMLFMRNRIQYPRYRQCYQCGMPQNICAGWQEGEPCNYRGILLPMVAMMLYGPWVDSVERPWAQRLASQNIDHTDWQAVCGYLGQPGLPGHNRLFDEYCWLRGVCRELEGPTRAPRIHSGKGQIQPGR</sequence>
<dbReference type="PANTHER" id="PTHR13710:SF154">
    <property type="entry name" value="RECQ HELICASE, PUTATIVE (AFU_ORTHOLOGUE AFUA_6G14720)-RELATED"/>
    <property type="match status" value="1"/>
</dbReference>
<name>A0A318YID0_ASPNB</name>
<dbReference type="SMART" id="SM00490">
    <property type="entry name" value="HELICc"/>
    <property type="match status" value="1"/>
</dbReference>
<dbReference type="RefSeq" id="XP_025473576.1">
    <property type="nucleotide sequence ID" value="XM_025620010.1"/>
</dbReference>
<feature type="compositionally biased region" description="Pro residues" evidence="6">
    <location>
        <begin position="452"/>
        <end position="474"/>
    </location>
</feature>
<dbReference type="GO" id="GO:0000724">
    <property type="term" value="P:double-strand break repair via homologous recombination"/>
    <property type="evidence" value="ECO:0007669"/>
    <property type="project" value="TreeGrafter"/>
</dbReference>
<dbReference type="EC" id="5.6.2.4" evidence="5"/>
<dbReference type="GO" id="GO:0005737">
    <property type="term" value="C:cytoplasm"/>
    <property type="evidence" value="ECO:0007669"/>
    <property type="project" value="TreeGrafter"/>
</dbReference>
<evidence type="ECO:0000259" key="7">
    <source>
        <dbReference type="PROSITE" id="PS51192"/>
    </source>
</evidence>
<dbReference type="InterPro" id="IPR011545">
    <property type="entry name" value="DEAD/DEAH_box_helicase_dom"/>
</dbReference>
<dbReference type="PROSITE" id="PS51192">
    <property type="entry name" value="HELICASE_ATP_BIND_1"/>
    <property type="match status" value="1"/>
</dbReference>
<dbReference type="Gene3D" id="3.40.50.300">
    <property type="entry name" value="P-loop containing nucleotide triphosphate hydrolases"/>
    <property type="match status" value="2"/>
</dbReference>
<dbReference type="Pfam" id="PF00271">
    <property type="entry name" value="Helicase_C"/>
    <property type="match status" value="1"/>
</dbReference>
<keyword evidence="3" id="KW-0067">ATP-binding</keyword>
<accession>A0A318YID0</accession>
<dbReference type="GO" id="GO:0003676">
    <property type="term" value="F:nucleic acid binding"/>
    <property type="evidence" value="ECO:0007669"/>
    <property type="project" value="InterPro"/>
</dbReference>
<feature type="domain" description="Helicase C-terminal" evidence="8">
    <location>
        <begin position="222"/>
        <end position="371"/>
    </location>
</feature>
<dbReference type="Pfam" id="PF00270">
    <property type="entry name" value="DEAD"/>
    <property type="match status" value="1"/>
</dbReference>
<proteinExistence type="inferred from homology"/>
<evidence type="ECO:0000256" key="1">
    <source>
        <dbReference type="ARBA" id="ARBA00005446"/>
    </source>
</evidence>
<evidence type="ECO:0000256" key="3">
    <source>
        <dbReference type="ARBA" id="ARBA00022840"/>
    </source>
</evidence>
<dbReference type="SUPFAM" id="SSF52540">
    <property type="entry name" value="P-loop containing nucleoside triphosphate hydrolases"/>
    <property type="match status" value="1"/>
</dbReference>
<evidence type="ECO:0000313" key="9">
    <source>
        <dbReference type="EMBL" id="PYH28098.1"/>
    </source>
</evidence>
<protein>
    <recommendedName>
        <fullName evidence="5">DNA 3'-5' helicase</fullName>
        <ecNumber evidence="5">5.6.2.4</ecNumber>
    </recommendedName>
</protein>
<dbReference type="Proteomes" id="UP000247647">
    <property type="component" value="Unassembled WGS sequence"/>
</dbReference>
<evidence type="ECO:0000259" key="8">
    <source>
        <dbReference type="PROSITE" id="PS51194"/>
    </source>
</evidence>
<dbReference type="AlphaFoldDB" id="A0A318YID0"/>
<evidence type="ECO:0000313" key="10">
    <source>
        <dbReference type="Proteomes" id="UP000247647"/>
    </source>
</evidence>
<comment type="catalytic activity">
    <reaction evidence="4">
        <text>Couples ATP hydrolysis with the unwinding of duplex DNA by translocating in the 3'-5' direction.</text>
        <dbReference type="EC" id="5.6.2.4"/>
    </reaction>
</comment>
<reference evidence="9" key="1">
    <citation type="submission" date="2016-12" db="EMBL/GenBank/DDBJ databases">
        <title>The genomes of Aspergillus section Nigri reveals drivers in fungal speciation.</title>
        <authorList>
            <consortium name="DOE Joint Genome Institute"/>
            <person name="Vesth T.C."/>
            <person name="Nybo J."/>
            <person name="Theobald S."/>
            <person name="Brandl J."/>
            <person name="Frisvad J.C."/>
            <person name="Nielsen K.F."/>
            <person name="Lyhne E.K."/>
            <person name="Kogle M.E."/>
            <person name="Kuo A."/>
            <person name="Riley R."/>
            <person name="Clum A."/>
            <person name="Nolan M."/>
            <person name="Lipzen A."/>
            <person name="Salamov A."/>
            <person name="Henrissat B."/>
            <person name="Wiebenga A."/>
            <person name="De Vries R.P."/>
            <person name="Grigoriev I.V."/>
            <person name="Mortensen U.H."/>
            <person name="Andersen M.R."/>
            <person name="Baker S.E."/>
        </authorList>
    </citation>
    <scope>NUCLEOTIDE SEQUENCE [LARGE SCALE GENOMIC DNA]</scope>
    <source>
        <strain evidence="9">CBS 115656</strain>
    </source>
</reference>
<keyword evidence="2" id="KW-0547">Nucleotide-binding</keyword>
<dbReference type="GO" id="GO:0005694">
    <property type="term" value="C:chromosome"/>
    <property type="evidence" value="ECO:0007669"/>
    <property type="project" value="TreeGrafter"/>
</dbReference>
<feature type="domain" description="Helicase ATP-binding" evidence="7">
    <location>
        <begin position="25"/>
        <end position="184"/>
    </location>
</feature>
<evidence type="ECO:0000256" key="6">
    <source>
        <dbReference type="SAM" id="MobiDB-lite"/>
    </source>
</evidence>
<keyword evidence="10" id="KW-1185">Reference proteome</keyword>
<dbReference type="GO" id="GO:0016787">
    <property type="term" value="F:hydrolase activity"/>
    <property type="evidence" value="ECO:0007669"/>
    <property type="project" value="UniProtKB-KW"/>
</dbReference>
<feature type="region of interest" description="Disordered" evidence="6">
    <location>
        <begin position="417"/>
        <end position="474"/>
    </location>
</feature>
<dbReference type="EMBL" id="KZ821572">
    <property type="protein sequence ID" value="PYH28098.1"/>
    <property type="molecule type" value="Genomic_DNA"/>
</dbReference>
<comment type="similarity">
    <text evidence="1">Belongs to the helicase family. RecQ subfamily.</text>
</comment>
<dbReference type="OrthoDB" id="5153301at2759"/>
<keyword evidence="9" id="KW-0378">Hydrolase</keyword>
<dbReference type="GO" id="GO:0043138">
    <property type="term" value="F:3'-5' DNA helicase activity"/>
    <property type="evidence" value="ECO:0007669"/>
    <property type="project" value="UniProtKB-EC"/>
</dbReference>
<evidence type="ECO:0000256" key="4">
    <source>
        <dbReference type="ARBA" id="ARBA00034617"/>
    </source>
</evidence>
<dbReference type="GO" id="GO:0009378">
    <property type="term" value="F:four-way junction helicase activity"/>
    <property type="evidence" value="ECO:0007669"/>
    <property type="project" value="TreeGrafter"/>
</dbReference>
<dbReference type="GO" id="GO:0005524">
    <property type="term" value="F:ATP binding"/>
    <property type="evidence" value="ECO:0007669"/>
    <property type="project" value="UniProtKB-KW"/>
</dbReference>
<evidence type="ECO:0000256" key="2">
    <source>
        <dbReference type="ARBA" id="ARBA00022741"/>
    </source>
</evidence>
<gene>
    <name evidence="9" type="ORF">BO87DRAFT_323028</name>
</gene>
<dbReference type="GeneID" id="37122466"/>
<dbReference type="InterPro" id="IPR014001">
    <property type="entry name" value="Helicase_ATP-bd"/>
</dbReference>
<dbReference type="InterPro" id="IPR001650">
    <property type="entry name" value="Helicase_C-like"/>
</dbReference>
<feature type="compositionally biased region" description="Low complexity" evidence="6">
    <location>
        <begin position="440"/>
        <end position="451"/>
    </location>
</feature>
<dbReference type="SMART" id="SM00487">
    <property type="entry name" value="DEXDc"/>
    <property type="match status" value="1"/>
</dbReference>